<evidence type="ECO:0000256" key="1">
    <source>
        <dbReference type="ARBA" id="ARBA00001968"/>
    </source>
</evidence>
<proteinExistence type="inferred from homology"/>
<dbReference type="OrthoDB" id="10267058at2759"/>
<gene>
    <name evidence="3" type="primary">SPOSA6832_02836</name>
</gene>
<dbReference type="GO" id="GO:0047429">
    <property type="term" value="F:nucleoside triphosphate diphosphatase activity"/>
    <property type="evidence" value="ECO:0007669"/>
    <property type="project" value="InterPro"/>
</dbReference>
<dbReference type="AlphaFoldDB" id="A0A0D6EN47"/>
<dbReference type="SUPFAM" id="SSF52972">
    <property type="entry name" value="ITPase-like"/>
    <property type="match status" value="1"/>
</dbReference>
<dbReference type="PANTHER" id="PTHR43213:SF5">
    <property type="entry name" value="BIFUNCTIONAL DTTP_UTP PYROPHOSPHATASE_METHYLTRANSFERASE PROTEIN-RELATED"/>
    <property type="match status" value="1"/>
</dbReference>
<dbReference type="InterPro" id="IPR003697">
    <property type="entry name" value="Maf-like"/>
</dbReference>
<dbReference type="Proteomes" id="UP000243876">
    <property type="component" value="Unassembled WGS sequence"/>
</dbReference>
<evidence type="ECO:0000256" key="2">
    <source>
        <dbReference type="ARBA" id="ARBA00022801"/>
    </source>
</evidence>
<accession>A0A0D6EN47</accession>
<keyword evidence="2" id="KW-0378">Hydrolase</keyword>
<dbReference type="Gene3D" id="3.90.950.10">
    <property type="match status" value="1"/>
</dbReference>
<organism evidence="3 4">
    <name type="scientific">Sporidiobolus salmonicolor</name>
    <name type="common">Yeast-like fungus</name>
    <name type="synonym">Sporobolomyces salmonicolor</name>
    <dbReference type="NCBI Taxonomy" id="5005"/>
    <lineage>
        <taxon>Eukaryota</taxon>
        <taxon>Fungi</taxon>
        <taxon>Dikarya</taxon>
        <taxon>Basidiomycota</taxon>
        <taxon>Pucciniomycotina</taxon>
        <taxon>Microbotryomycetes</taxon>
        <taxon>Sporidiobolales</taxon>
        <taxon>Sporidiobolaceae</taxon>
        <taxon>Sporobolomyces</taxon>
    </lineage>
</organism>
<dbReference type="InterPro" id="IPR029001">
    <property type="entry name" value="ITPase-like_fam"/>
</dbReference>
<dbReference type="NCBIfam" id="TIGR00172">
    <property type="entry name" value="maf"/>
    <property type="match status" value="1"/>
</dbReference>
<dbReference type="PIRSF" id="PIRSF006305">
    <property type="entry name" value="Maf"/>
    <property type="match status" value="1"/>
</dbReference>
<dbReference type="HAMAP" id="MF_00528">
    <property type="entry name" value="Maf"/>
    <property type="match status" value="1"/>
</dbReference>
<dbReference type="Pfam" id="PF02545">
    <property type="entry name" value="Maf"/>
    <property type="match status" value="1"/>
</dbReference>
<protein>
    <submittedName>
        <fullName evidence="3">SPOSA6832_02836-mRNA-1:cds</fullName>
    </submittedName>
</protein>
<dbReference type="PANTHER" id="PTHR43213">
    <property type="entry name" value="BIFUNCTIONAL DTTP/UTP PYROPHOSPHATASE/METHYLTRANSFERASE PROTEIN-RELATED"/>
    <property type="match status" value="1"/>
</dbReference>
<name>A0A0D6EN47_SPOSA</name>
<evidence type="ECO:0000313" key="3">
    <source>
        <dbReference type="EMBL" id="CEQ41158.1"/>
    </source>
</evidence>
<dbReference type="EMBL" id="CENE01000012">
    <property type="protein sequence ID" value="CEQ41158.1"/>
    <property type="molecule type" value="Genomic_DNA"/>
</dbReference>
<reference evidence="4" key="1">
    <citation type="submission" date="2015-02" db="EMBL/GenBank/DDBJ databases">
        <authorList>
            <person name="Gon?alves P."/>
        </authorList>
    </citation>
    <scope>NUCLEOTIDE SEQUENCE [LARGE SCALE GENOMIC DNA]</scope>
</reference>
<keyword evidence="4" id="KW-1185">Reference proteome</keyword>
<comment type="cofactor">
    <cofactor evidence="1">
        <name>a divalent metal cation</name>
        <dbReference type="ChEBI" id="CHEBI:60240"/>
    </cofactor>
</comment>
<dbReference type="CDD" id="cd00555">
    <property type="entry name" value="Maf"/>
    <property type="match status" value="1"/>
</dbReference>
<sequence length="241" mass="25768">MADEKASLVTRPDPVLPHALRLPVFNKLKGKRIVLASSSPRRADILRTFGLSPEVVPSSFPETLSHADFEDPAQYAVATGTEKAIDVYEKLVREAPEDPPDLVIGADTIVILAGPNPTILEKPRSKADQMDMLESYSGAQVQVVTGVTLVQPQIATPGYSCASLVVATKVHFADNSPEVLEAYVECGEGLDRAGGFAIQGQGGLLIKSIDGDFNNCVGFPGQAFFEWLSELAAEGTLLEMD</sequence>
<evidence type="ECO:0000313" key="4">
    <source>
        <dbReference type="Proteomes" id="UP000243876"/>
    </source>
</evidence>